<dbReference type="AlphaFoldDB" id="A0A6L9MKU8"/>
<dbReference type="Proteomes" id="UP000476332">
    <property type="component" value="Unassembled WGS sequence"/>
</dbReference>
<sequence length="72" mass="7847">MASYCKASVIDRVVPPNLPVSGGNHYGFFAAYGTQKSTTTILEIDPEQRIVFWTLSDDAVEGDFACALKAFD</sequence>
<gene>
    <name evidence="1" type="ORF">GTW51_15470</name>
</gene>
<dbReference type="RefSeq" id="WP_203566116.1">
    <property type="nucleotide sequence ID" value="NZ_JAAAMJ010000013.1"/>
</dbReference>
<reference evidence="1 2" key="1">
    <citation type="submission" date="2020-01" db="EMBL/GenBank/DDBJ databases">
        <title>Genomes of bacteria type strains.</title>
        <authorList>
            <person name="Chen J."/>
            <person name="Zhu S."/>
            <person name="Chen J."/>
        </authorList>
    </citation>
    <scope>NUCLEOTIDE SEQUENCE [LARGE SCALE GENOMIC DNA]</scope>
    <source>
        <strain evidence="1 2">KCTC 52919</strain>
    </source>
</reference>
<comment type="caution">
    <text evidence="1">The sequence shown here is derived from an EMBL/GenBank/DDBJ whole genome shotgun (WGS) entry which is preliminary data.</text>
</comment>
<evidence type="ECO:0000313" key="1">
    <source>
        <dbReference type="EMBL" id="NDV88100.1"/>
    </source>
</evidence>
<dbReference type="EMBL" id="JAAAMJ010000013">
    <property type="protein sequence ID" value="NDV88100.1"/>
    <property type="molecule type" value="Genomic_DNA"/>
</dbReference>
<proteinExistence type="predicted"/>
<organism evidence="1 2">
    <name type="scientific">Aurantimonas aggregata</name>
    <dbReference type="NCBI Taxonomy" id="2047720"/>
    <lineage>
        <taxon>Bacteria</taxon>
        <taxon>Pseudomonadati</taxon>
        <taxon>Pseudomonadota</taxon>
        <taxon>Alphaproteobacteria</taxon>
        <taxon>Hyphomicrobiales</taxon>
        <taxon>Aurantimonadaceae</taxon>
        <taxon>Aurantimonas</taxon>
    </lineage>
</organism>
<protein>
    <submittedName>
        <fullName evidence="1">Uncharacterized protein</fullName>
    </submittedName>
</protein>
<keyword evidence="2" id="KW-1185">Reference proteome</keyword>
<accession>A0A6L9MKU8</accession>
<evidence type="ECO:0000313" key="2">
    <source>
        <dbReference type="Proteomes" id="UP000476332"/>
    </source>
</evidence>
<name>A0A6L9MKU8_9HYPH</name>